<dbReference type="InterPro" id="IPR012908">
    <property type="entry name" value="PGAP1-ab_dom-like"/>
</dbReference>
<dbReference type="RefSeq" id="WP_053043374.1">
    <property type="nucleotide sequence ID" value="NZ_CP059735.1"/>
</dbReference>
<sequence length="315" mass="35776">MTTDSSLNQTIKTGDELLILVEGDKFERVSAADFNHNYTVIIIHGFTAHGKYMVQTAQEFKKQGLNPIIFNYDSFKGIINAAKNLYNRLVNLDKLSIDTKISNIGIINDKGISLVAHSMGGLVSRAFCNLDEKKYVKSIVTLGTPHQGTLVDWISLKWALRAWQLKYNITTPGFNRSCQSAKELTCTDGNLGNTLIDKMQVEESYISTIPKLSISGGLQHLECYDFPFFNYVVNKYIQSKLKNKENDGLVTEYSSDWTKLTWKKDSIKPIHFNNYDEFKVVNHSNLHLNQDIALIITRWIYGHSPEISPKNQTLL</sequence>
<accession>A0AAF0BX78</accession>
<dbReference type="Gene3D" id="3.40.50.1820">
    <property type="entry name" value="alpha/beta hydrolase"/>
    <property type="match status" value="1"/>
</dbReference>
<evidence type="ECO:0000259" key="1">
    <source>
        <dbReference type="Pfam" id="PF07819"/>
    </source>
</evidence>
<dbReference type="KEGG" id="tact:SG35_016475"/>
<organism evidence="2 3">
    <name type="scientific">Thalassomonas actiniarum</name>
    <dbReference type="NCBI Taxonomy" id="485447"/>
    <lineage>
        <taxon>Bacteria</taxon>
        <taxon>Pseudomonadati</taxon>
        <taxon>Pseudomonadota</taxon>
        <taxon>Gammaproteobacteria</taxon>
        <taxon>Alteromonadales</taxon>
        <taxon>Colwelliaceae</taxon>
        <taxon>Thalassomonas</taxon>
    </lineage>
</organism>
<evidence type="ECO:0000313" key="2">
    <source>
        <dbReference type="EMBL" id="WDD96951.1"/>
    </source>
</evidence>
<dbReference type="Proteomes" id="UP000032568">
    <property type="component" value="Chromosome"/>
</dbReference>
<reference evidence="2 3" key="1">
    <citation type="journal article" date="2015" name="Genome Announc.">
        <title>Draft Genome Sequences of Marine Isolates of Thalassomonas viridans and Thalassomonas actiniarum.</title>
        <authorList>
            <person name="Olonade I."/>
            <person name="van Zyl L.J."/>
            <person name="Trindade M."/>
        </authorList>
    </citation>
    <scope>NUCLEOTIDE SEQUENCE [LARGE SCALE GENOMIC DNA]</scope>
    <source>
        <strain evidence="2 3">A5K-106</strain>
    </source>
</reference>
<reference evidence="2 3" key="2">
    <citation type="journal article" date="2022" name="Mar. Drugs">
        <title>Bioassay-Guided Fractionation Leads to the Detection of Cholic Acid Generated by the Rare Thalassomonas sp.</title>
        <authorList>
            <person name="Pheiffer F."/>
            <person name="Schneider Y.K."/>
            <person name="Hansen E.H."/>
            <person name="Andersen J.H."/>
            <person name="Isaksson J."/>
            <person name="Busche T."/>
            <person name="R C."/>
            <person name="Kalinowski J."/>
            <person name="Zyl L.V."/>
            <person name="Trindade M."/>
        </authorList>
    </citation>
    <scope>NUCLEOTIDE SEQUENCE [LARGE SCALE GENOMIC DNA]</scope>
    <source>
        <strain evidence="2 3">A5K-106</strain>
    </source>
</reference>
<dbReference type="Pfam" id="PF07819">
    <property type="entry name" value="PGAP1"/>
    <property type="match status" value="1"/>
</dbReference>
<feature type="domain" description="GPI inositol-deacylase PGAP1-like alpha/beta" evidence="1">
    <location>
        <begin position="109"/>
        <end position="207"/>
    </location>
</feature>
<dbReference type="PANTHER" id="PTHR37946">
    <property type="entry name" value="SLL1969 PROTEIN"/>
    <property type="match status" value="1"/>
</dbReference>
<dbReference type="GO" id="GO:0016788">
    <property type="term" value="F:hydrolase activity, acting on ester bonds"/>
    <property type="evidence" value="ECO:0007669"/>
    <property type="project" value="InterPro"/>
</dbReference>
<dbReference type="InterPro" id="IPR029058">
    <property type="entry name" value="AB_hydrolase_fold"/>
</dbReference>
<dbReference type="EMBL" id="CP059735">
    <property type="protein sequence ID" value="WDD96951.1"/>
    <property type="molecule type" value="Genomic_DNA"/>
</dbReference>
<dbReference type="AlphaFoldDB" id="A0AAF0BX78"/>
<proteinExistence type="predicted"/>
<name>A0AAF0BX78_9GAMM</name>
<dbReference type="SUPFAM" id="SSF53474">
    <property type="entry name" value="alpha/beta-Hydrolases"/>
    <property type="match status" value="1"/>
</dbReference>
<keyword evidence="3" id="KW-1185">Reference proteome</keyword>
<gene>
    <name evidence="2" type="ORF">SG35_016475</name>
</gene>
<protein>
    <recommendedName>
        <fullName evidence="1">GPI inositol-deacylase PGAP1-like alpha/beta domain-containing protein</fullName>
    </recommendedName>
</protein>
<evidence type="ECO:0000313" key="3">
    <source>
        <dbReference type="Proteomes" id="UP000032568"/>
    </source>
</evidence>
<dbReference type="PANTHER" id="PTHR37946:SF1">
    <property type="entry name" value="SLL1969 PROTEIN"/>
    <property type="match status" value="1"/>
</dbReference>